<reference evidence="2" key="1">
    <citation type="journal article" date="2019" name="Int. J. Syst. Evol. Microbiol.">
        <title>The Global Catalogue of Microorganisms (GCM) 10K type strain sequencing project: providing services to taxonomists for standard genome sequencing and annotation.</title>
        <authorList>
            <consortium name="The Broad Institute Genomics Platform"/>
            <consortium name="The Broad Institute Genome Sequencing Center for Infectious Disease"/>
            <person name="Wu L."/>
            <person name="Ma J."/>
        </authorList>
    </citation>
    <scope>NUCLEOTIDE SEQUENCE [LARGE SCALE GENOMIC DNA]</scope>
    <source>
        <strain evidence="2">JCM 17688</strain>
    </source>
</reference>
<evidence type="ECO:0000313" key="2">
    <source>
        <dbReference type="Proteomes" id="UP001500635"/>
    </source>
</evidence>
<organism evidence="1 2">
    <name type="scientific">Tsukamurella soli</name>
    <dbReference type="NCBI Taxonomy" id="644556"/>
    <lineage>
        <taxon>Bacteria</taxon>
        <taxon>Bacillati</taxon>
        <taxon>Actinomycetota</taxon>
        <taxon>Actinomycetes</taxon>
        <taxon>Mycobacteriales</taxon>
        <taxon>Tsukamurellaceae</taxon>
        <taxon>Tsukamurella</taxon>
    </lineage>
</organism>
<dbReference type="EMBL" id="BAABFR010000018">
    <property type="protein sequence ID" value="GAA4389172.1"/>
    <property type="molecule type" value="Genomic_DNA"/>
</dbReference>
<evidence type="ECO:0000313" key="1">
    <source>
        <dbReference type="EMBL" id="GAA4389172.1"/>
    </source>
</evidence>
<protein>
    <submittedName>
        <fullName evidence="1">Uncharacterized protein</fullName>
    </submittedName>
</protein>
<proteinExistence type="predicted"/>
<dbReference type="Proteomes" id="UP001500635">
    <property type="component" value="Unassembled WGS sequence"/>
</dbReference>
<keyword evidence="2" id="KW-1185">Reference proteome</keyword>
<dbReference type="RefSeq" id="WP_344993322.1">
    <property type="nucleotide sequence ID" value="NZ_BAABFR010000018.1"/>
</dbReference>
<gene>
    <name evidence="1" type="ORF">GCM10023147_15550</name>
</gene>
<accession>A0ABP8JDJ0</accession>
<sequence>MSDDFDASGRGRGRARFQKLASAALNADVTIDQATTIVNDLSGTIRDMDSTMSTFDQTLVRINRDLGEFEDLLSAIARTTVRLNTALDNIDKLLAGPVAIGQAAVSVFEPATKATTAMAANAAGVVGRFLGNKHD</sequence>
<name>A0ABP8JDJ0_9ACTN</name>
<comment type="caution">
    <text evidence="1">The sequence shown here is derived from an EMBL/GenBank/DDBJ whole genome shotgun (WGS) entry which is preliminary data.</text>
</comment>